<dbReference type="AlphaFoldDB" id="A0A240ULS2"/>
<dbReference type="SUPFAM" id="SSF53448">
    <property type="entry name" value="Nucleotide-diphospho-sugar transferases"/>
    <property type="match status" value="1"/>
</dbReference>
<dbReference type="KEGG" id="kma:B9H00_02405"/>
<reference evidence="2 3" key="1">
    <citation type="submission" date="2017-05" db="EMBL/GenBank/DDBJ databases">
        <authorList>
            <person name="Song R."/>
            <person name="Chenine A.L."/>
            <person name="Ruprecht R.M."/>
        </authorList>
    </citation>
    <scope>NUCLEOTIDE SEQUENCE [LARGE SCALE GENOMIC DNA]</scope>
    <source>
        <strain evidence="2">SW32</strain>
    </source>
</reference>
<dbReference type="Pfam" id="PF12804">
    <property type="entry name" value="NTP_transf_3"/>
    <property type="match status" value="1"/>
</dbReference>
<dbReference type="PANTHER" id="PTHR43777">
    <property type="entry name" value="MOLYBDENUM COFACTOR CYTIDYLYLTRANSFERASE"/>
    <property type="match status" value="1"/>
</dbReference>
<keyword evidence="3" id="KW-1185">Reference proteome</keyword>
<dbReference type="RefSeq" id="WP_086899318.1">
    <property type="nucleotide sequence ID" value="NZ_CP021358.1"/>
</dbReference>
<dbReference type="Gene3D" id="3.90.550.10">
    <property type="entry name" value="Spore Coat Polysaccharide Biosynthesis Protein SpsA, Chain A"/>
    <property type="match status" value="1"/>
</dbReference>
<organism evidence="2 3">
    <name type="scientific">Kushneria marisflavi</name>
    <dbReference type="NCBI Taxonomy" id="157779"/>
    <lineage>
        <taxon>Bacteria</taxon>
        <taxon>Pseudomonadati</taxon>
        <taxon>Pseudomonadota</taxon>
        <taxon>Gammaproteobacteria</taxon>
        <taxon>Oceanospirillales</taxon>
        <taxon>Halomonadaceae</taxon>
        <taxon>Kushneria</taxon>
    </lineage>
</organism>
<name>A0A240ULS2_9GAMM</name>
<dbReference type="OrthoDB" id="5298023at2"/>
<dbReference type="InterPro" id="IPR025877">
    <property type="entry name" value="MobA-like_NTP_Trfase"/>
</dbReference>
<dbReference type="Proteomes" id="UP000194457">
    <property type="component" value="Chromosome"/>
</dbReference>
<keyword evidence="1" id="KW-0460">Magnesium</keyword>
<dbReference type="EMBL" id="CP021358">
    <property type="protein sequence ID" value="ART62065.1"/>
    <property type="molecule type" value="Genomic_DNA"/>
</dbReference>
<dbReference type="CDD" id="cd04182">
    <property type="entry name" value="GT_2_like_f"/>
    <property type="match status" value="1"/>
</dbReference>
<dbReference type="InterPro" id="IPR029044">
    <property type="entry name" value="Nucleotide-diphossugar_trans"/>
</dbReference>
<accession>A0A240ULS2</accession>
<evidence type="ECO:0000256" key="1">
    <source>
        <dbReference type="ARBA" id="ARBA00022842"/>
    </source>
</evidence>
<gene>
    <name evidence="2" type="ORF">B9H00_02405</name>
</gene>
<evidence type="ECO:0000313" key="3">
    <source>
        <dbReference type="Proteomes" id="UP000194457"/>
    </source>
</evidence>
<dbReference type="PANTHER" id="PTHR43777:SF1">
    <property type="entry name" value="MOLYBDENUM COFACTOR CYTIDYLYLTRANSFERASE"/>
    <property type="match status" value="1"/>
</dbReference>
<evidence type="ECO:0000313" key="2">
    <source>
        <dbReference type="EMBL" id="ART62065.1"/>
    </source>
</evidence>
<proteinExistence type="predicted"/>
<protein>
    <submittedName>
        <fullName evidence="2">Uncharacterized protein</fullName>
    </submittedName>
</protein>
<sequence length="207" mass="22125">MAEPRHDQRRKTPQVIGLVLAAGQSRRFGSDKRLASFNGQTLLAATAARLAPHVTAMAVMLRHGEPIEPFGLPFEAHIMHAPSSPIGMGTSLATAVSGLLASTEPRHLQCEALALMLGDMPEVRDETLSALMVHASGDIIVRPSHQGRAGHPVVFGRSFWPALAELDGDEGARSLLKRHALQVVTLDTSDPGILTDIDTPKDLSSLQ</sequence>
<dbReference type="GO" id="GO:0016779">
    <property type="term" value="F:nucleotidyltransferase activity"/>
    <property type="evidence" value="ECO:0007669"/>
    <property type="project" value="UniProtKB-ARBA"/>
</dbReference>